<gene>
    <name evidence="1" type="ORF">BIU88_09450</name>
</gene>
<proteinExistence type="predicted"/>
<dbReference type="STRING" id="274537.BIU88_09450"/>
<sequence>MNMDDAELVLRKAITFFVNAYPEQKNEVEEALDTLFEITRKASSIAAECQQLLDECLQLMQNFPFSTLKTS</sequence>
<evidence type="ECO:0000313" key="2">
    <source>
        <dbReference type="Proteomes" id="UP000095185"/>
    </source>
</evidence>
<dbReference type="EMBL" id="CP017305">
    <property type="protein sequence ID" value="AOS84333.1"/>
    <property type="molecule type" value="Genomic_DNA"/>
</dbReference>
<organism evidence="1 2">
    <name type="scientific">Chlorobaculum limnaeum</name>
    <dbReference type="NCBI Taxonomy" id="274537"/>
    <lineage>
        <taxon>Bacteria</taxon>
        <taxon>Pseudomonadati</taxon>
        <taxon>Chlorobiota</taxon>
        <taxon>Chlorobiia</taxon>
        <taxon>Chlorobiales</taxon>
        <taxon>Chlorobiaceae</taxon>
        <taxon>Chlorobaculum</taxon>
    </lineage>
</organism>
<protein>
    <submittedName>
        <fullName evidence="1">Uncharacterized protein</fullName>
    </submittedName>
</protein>
<keyword evidence="2" id="KW-1185">Reference proteome</keyword>
<name>A0A1D8D2B8_CHLLM</name>
<dbReference type="AlphaFoldDB" id="A0A1D8D2B8"/>
<dbReference type="RefSeq" id="WP_069810525.1">
    <property type="nucleotide sequence ID" value="NZ_CP017305.1"/>
</dbReference>
<evidence type="ECO:0000313" key="1">
    <source>
        <dbReference type="EMBL" id="AOS84333.1"/>
    </source>
</evidence>
<reference evidence="1" key="1">
    <citation type="submission" date="2016-09" db="EMBL/GenBank/DDBJ databases">
        <title>Genome sequence of Chlorobaculum limnaeum.</title>
        <authorList>
            <person name="Liu Z."/>
            <person name="Tank M."/>
            <person name="Bryant D.A."/>
        </authorList>
    </citation>
    <scope>NUCLEOTIDE SEQUENCE [LARGE SCALE GENOMIC DNA]</scope>
    <source>
        <strain evidence="1">DSM 1677</strain>
    </source>
</reference>
<accession>A0A1D8D2B8</accession>
<dbReference type="Proteomes" id="UP000095185">
    <property type="component" value="Chromosome"/>
</dbReference>
<dbReference type="KEGG" id="clz:BIU88_09450"/>